<name>A0A081R7R0_STROR</name>
<comment type="caution">
    <text evidence="1">The sequence shown here is derived from an EMBL/GenBank/DDBJ whole genome shotgun (WGS) entry which is preliminary data.</text>
</comment>
<reference evidence="6 7" key="2">
    <citation type="submission" date="2018-11" db="EMBL/GenBank/DDBJ databases">
        <title>Species Designations Belie Phenotypic and Genotypic Heterogeneity in Oral Streptococci.</title>
        <authorList>
            <person name="Velsko I."/>
        </authorList>
    </citation>
    <scope>NUCLEOTIDE SEQUENCE [LARGE SCALE GENOMIC DNA]</scope>
    <source>
        <strain evidence="4 7">BCA1</strain>
        <strain evidence="3 6">BCC50</strain>
    </source>
</reference>
<dbReference type="Proteomes" id="UP001170022">
    <property type="component" value="Unassembled WGS sequence"/>
</dbReference>
<dbReference type="Proteomes" id="UP000272687">
    <property type="component" value="Unassembled WGS sequence"/>
</dbReference>
<reference evidence="1 5" key="1">
    <citation type="submission" date="2014-05" db="EMBL/GenBank/DDBJ databases">
        <authorList>
            <person name="Daugherty S.C."/>
            <person name="Tallon L.J."/>
            <person name="Sadzewicz L."/>
            <person name="Kilian M."/>
            <person name="Tettelin H."/>
        </authorList>
    </citation>
    <scope>NUCLEOTIDE SEQUENCE [LARGE SCALE GENOMIC DNA]</scope>
    <source>
        <strain evidence="1 5">SK143</strain>
    </source>
</reference>
<proteinExistence type="predicted"/>
<evidence type="ECO:0000313" key="5">
    <source>
        <dbReference type="Proteomes" id="UP000028098"/>
    </source>
</evidence>
<organism evidence="1 5">
    <name type="scientific">Streptococcus oralis</name>
    <dbReference type="NCBI Taxonomy" id="1303"/>
    <lineage>
        <taxon>Bacteria</taxon>
        <taxon>Bacillati</taxon>
        <taxon>Bacillota</taxon>
        <taxon>Bacilli</taxon>
        <taxon>Lactobacillales</taxon>
        <taxon>Streptococcaceae</taxon>
        <taxon>Streptococcus</taxon>
    </lineage>
</organism>
<dbReference type="Proteomes" id="UP000279863">
    <property type="component" value="Unassembled WGS sequence"/>
</dbReference>
<protein>
    <submittedName>
        <fullName evidence="1">4-hydroxy-3-methylbut-2-enyl diphosphate reductase</fullName>
        <ecNumber evidence="1">1.17.1.2</ecNumber>
    </submittedName>
</protein>
<dbReference type="EMBL" id="JAUONQ010000008">
    <property type="protein sequence ID" value="MDO6348520.1"/>
    <property type="molecule type" value="Genomic_DNA"/>
</dbReference>
<accession>A0A081R7R0</accession>
<evidence type="ECO:0000313" key="2">
    <source>
        <dbReference type="EMBL" id="MDO6348520.1"/>
    </source>
</evidence>
<sequence>MKLWEYVDKNVRLILEDGTSIKGRVVDWFDGYDLDGPDEIVIGDRSYPEDIIKKIKIISA</sequence>
<keyword evidence="1" id="KW-0560">Oxidoreductase</keyword>
<evidence type="ECO:0000313" key="3">
    <source>
        <dbReference type="EMBL" id="RSI70972.1"/>
    </source>
</evidence>
<dbReference type="PATRIC" id="fig|1303.44.peg.71"/>
<dbReference type="GO" id="GO:0016491">
    <property type="term" value="F:oxidoreductase activity"/>
    <property type="evidence" value="ECO:0007669"/>
    <property type="project" value="UniProtKB-KW"/>
</dbReference>
<dbReference type="EC" id="1.17.1.2" evidence="1"/>
<reference evidence="2" key="3">
    <citation type="submission" date="2023-07" db="EMBL/GenBank/DDBJ databases">
        <title>Whole Genome Sequencing of Colonoscopy isolates.</title>
        <authorList>
            <person name="Surve S.V."/>
            <person name="Valls R.A."/>
            <person name="Barrak K.E."/>
            <person name="Gardner T.B."/>
            <person name="O'Toole G.A."/>
        </authorList>
    </citation>
    <scope>NUCLEOTIDE SEQUENCE</scope>
    <source>
        <strain evidence="2">GP0012</strain>
    </source>
</reference>
<evidence type="ECO:0000313" key="7">
    <source>
        <dbReference type="Proteomes" id="UP000279863"/>
    </source>
</evidence>
<evidence type="ECO:0000313" key="4">
    <source>
        <dbReference type="EMBL" id="RSK09264.1"/>
    </source>
</evidence>
<dbReference type="EMBL" id="JPGB01000001">
    <property type="protein sequence ID" value="KEQ51233.1"/>
    <property type="molecule type" value="Genomic_DNA"/>
</dbReference>
<evidence type="ECO:0000313" key="1">
    <source>
        <dbReference type="EMBL" id="KEQ51233.1"/>
    </source>
</evidence>
<evidence type="ECO:0000313" key="6">
    <source>
        <dbReference type="Proteomes" id="UP000272687"/>
    </source>
</evidence>
<dbReference type="Proteomes" id="UP000028098">
    <property type="component" value="Unassembled WGS sequence"/>
</dbReference>
<dbReference type="EMBL" id="RJVZ01000006">
    <property type="protein sequence ID" value="RSK09264.1"/>
    <property type="molecule type" value="Genomic_DNA"/>
</dbReference>
<dbReference type="AlphaFoldDB" id="A0A081R7R0"/>
<gene>
    <name evidence="4" type="ORF">D8804_04445</name>
    <name evidence="3" type="ORF">D8860_04415</name>
    <name evidence="2" type="ORF">Q4441_07975</name>
    <name evidence="1" type="ORF">SK143_0075</name>
</gene>
<dbReference type="RefSeq" id="WP_000780387.1">
    <property type="nucleotide sequence ID" value="NZ_CP023507.1"/>
</dbReference>
<dbReference type="EMBL" id="RJNM01000006">
    <property type="protein sequence ID" value="RSI70972.1"/>
    <property type="molecule type" value="Genomic_DNA"/>
</dbReference>